<protein>
    <submittedName>
        <fullName evidence="1">Uncharacterized protein</fullName>
    </submittedName>
</protein>
<proteinExistence type="predicted"/>
<name>A0A9P0MMG0_NEZVI</name>
<organism evidence="1 2">
    <name type="scientific">Nezara viridula</name>
    <name type="common">Southern green stink bug</name>
    <name type="synonym">Cimex viridulus</name>
    <dbReference type="NCBI Taxonomy" id="85310"/>
    <lineage>
        <taxon>Eukaryota</taxon>
        <taxon>Metazoa</taxon>
        <taxon>Ecdysozoa</taxon>
        <taxon>Arthropoda</taxon>
        <taxon>Hexapoda</taxon>
        <taxon>Insecta</taxon>
        <taxon>Pterygota</taxon>
        <taxon>Neoptera</taxon>
        <taxon>Paraneoptera</taxon>
        <taxon>Hemiptera</taxon>
        <taxon>Heteroptera</taxon>
        <taxon>Panheteroptera</taxon>
        <taxon>Pentatomomorpha</taxon>
        <taxon>Pentatomoidea</taxon>
        <taxon>Pentatomidae</taxon>
        <taxon>Pentatominae</taxon>
        <taxon>Nezara</taxon>
    </lineage>
</organism>
<evidence type="ECO:0000313" key="2">
    <source>
        <dbReference type="Proteomes" id="UP001152798"/>
    </source>
</evidence>
<dbReference type="EMBL" id="OV725079">
    <property type="protein sequence ID" value="CAH1396297.1"/>
    <property type="molecule type" value="Genomic_DNA"/>
</dbReference>
<gene>
    <name evidence="1" type="ORF">NEZAVI_LOCUS6392</name>
</gene>
<evidence type="ECO:0000313" key="1">
    <source>
        <dbReference type="EMBL" id="CAH1396297.1"/>
    </source>
</evidence>
<dbReference type="Proteomes" id="UP001152798">
    <property type="component" value="Chromosome 3"/>
</dbReference>
<keyword evidence="2" id="KW-1185">Reference proteome</keyword>
<sequence length="99" mass="10688">MTFIYEGQQGSLTIVRRSSGKKGEYGREGPDDAALEAVDLGTENLPAVDTPDACDKAALRYATLVHQYYSDSIRMDFLANDIEVVASPTGCLSLIVVES</sequence>
<dbReference type="OrthoDB" id="189220at2759"/>
<reference evidence="1" key="1">
    <citation type="submission" date="2022-01" db="EMBL/GenBank/DDBJ databases">
        <authorList>
            <person name="King R."/>
        </authorList>
    </citation>
    <scope>NUCLEOTIDE SEQUENCE</scope>
</reference>
<accession>A0A9P0MMG0</accession>
<dbReference type="AlphaFoldDB" id="A0A9P0MMG0"/>